<dbReference type="EMBL" id="JAWWNJ010000015">
    <property type="protein sequence ID" value="KAK7040549.1"/>
    <property type="molecule type" value="Genomic_DNA"/>
</dbReference>
<evidence type="ECO:0000256" key="1">
    <source>
        <dbReference type="SAM" id="MobiDB-lite"/>
    </source>
</evidence>
<evidence type="ECO:0000313" key="3">
    <source>
        <dbReference type="Proteomes" id="UP001362999"/>
    </source>
</evidence>
<reference evidence="2 3" key="1">
    <citation type="journal article" date="2024" name="J Genomics">
        <title>Draft genome sequencing and assembly of Favolaschia claudopus CIRM-BRFM 2984 isolated from oak limbs.</title>
        <authorList>
            <person name="Navarro D."/>
            <person name="Drula E."/>
            <person name="Chaduli D."/>
            <person name="Cazenave R."/>
            <person name="Ahrendt S."/>
            <person name="Wang J."/>
            <person name="Lipzen A."/>
            <person name="Daum C."/>
            <person name="Barry K."/>
            <person name="Grigoriev I.V."/>
            <person name="Favel A."/>
            <person name="Rosso M.N."/>
            <person name="Martin F."/>
        </authorList>
    </citation>
    <scope>NUCLEOTIDE SEQUENCE [LARGE SCALE GENOMIC DNA]</scope>
    <source>
        <strain evidence="2 3">CIRM-BRFM 2984</strain>
    </source>
</reference>
<feature type="region of interest" description="Disordered" evidence="1">
    <location>
        <begin position="81"/>
        <end position="125"/>
    </location>
</feature>
<protein>
    <submittedName>
        <fullName evidence="2">Uncharacterized protein</fullName>
    </submittedName>
</protein>
<organism evidence="2 3">
    <name type="scientific">Favolaschia claudopus</name>
    <dbReference type="NCBI Taxonomy" id="2862362"/>
    <lineage>
        <taxon>Eukaryota</taxon>
        <taxon>Fungi</taxon>
        <taxon>Dikarya</taxon>
        <taxon>Basidiomycota</taxon>
        <taxon>Agaricomycotina</taxon>
        <taxon>Agaricomycetes</taxon>
        <taxon>Agaricomycetidae</taxon>
        <taxon>Agaricales</taxon>
        <taxon>Marasmiineae</taxon>
        <taxon>Mycenaceae</taxon>
        <taxon>Favolaschia</taxon>
    </lineage>
</organism>
<gene>
    <name evidence="2" type="ORF">R3P38DRAFT_2768943</name>
</gene>
<name>A0AAW0CPZ1_9AGAR</name>
<accession>A0AAW0CPZ1</accession>
<comment type="caution">
    <text evidence="2">The sequence shown here is derived from an EMBL/GenBank/DDBJ whole genome shotgun (WGS) entry which is preliminary data.</text>
</comment>
<keyword evidence="3" id="KW-1185">Reference proteome</keyword>
<evidence type="ECO:0000313" key="2">
    <source>
        <dbReference type="EMBL" id="KAK7040549.1"/>
    </source>
</evidence>
<sequence>MCGPSDRQFYSAVDRLKMNTLKVRPSETGNSERPYTEDDLTGNKKALAKFVQRQIGKWPGPKKFSESKTKVSEIREVLLSPEHGFTTNRPPVVSTHPPKQSGVPSTTKTRPEDQEETLPPPDNTSTELINLRVYIEDLRITPVQRTVAILSFGISRKEDGSVEALSKEFFAALQKSNAAIEIPSTGTGSVRLSFPDPEDEGWKVPFIRVTHGSNSVATFDPETIEITPDYRFKLYVDNRNGGKRRHASPPRQEDDEGSHRVTQVIGGGGTSKSAVAPGASLESQPSQRPPSSSDSSRGSSHT</sequence>
<feature type="compositionally biased region" description="Low complexity" evidence="1">
    <location>
        <begin position="283"/>
        <end position="302"/>
    </location>
</feature>
<dbReference type="AlphaFoldDB" id="A0AAW0CPZ1"/>
<feature type="region of interest" description="Disordered" evidence="1">
    <location>
        <begin position="240"/>
        <end position="302"/>
    </location>
</feature>
<proteinExistence type="predicted"/>
<dbReference type="Proteomes" id="UP001362999">
    <property type="component" value="Unassembled WGS sequence"/>
</dbReference>